<feature type="domain" description="Condensation" evidence="1">
    <location>
        <begin position="60"/>
        <end position="325"/>
    </location>
</feature>
<dbReference type="InterPro" id="IPR001242">
    <property type="entry name" value="Condensation_dom"/>
</dbReference>
<dbReference type="OrthoDB" id="5194982at2"/>
<accession>A0A9Q9MDH0</accession>
<dbReference type="GO" id="GO:0009239">
    <property type="term" value="P:enterobactin biosynthetic process"/>
    <property type="evidence" value="ECO:0007669"/>
    <property type="project" value="TreeGrafter"/>
</dbReference>
<dbReference type="EMBL" id="CP073767">
    <property type="protein sequence ID" value="UWZ52089.1"/>
    <property type="molecule type" value="Genomic_DNA"/>
</dbReference>
<dbReference type="Proteomes" id="UP001058003">
    <property type="component" value="Chromosome"/>
</dbReference>
<dbReference type="GO" id="GO:0005829">
    <property type="term" value="C:cytosol"/>
    <property type="evidence" value="ECO:0007669"/>
    <property type="project" value="TreeGrafter"/>
</dbReference>
<keyword evidence="3" id="KW-1185">Reference proteome</keyword>
<dbReference type="GO" id="GO:0031177">
    <property type="term" value="F:phosphopantetheine binding"/>
    <property type="evidence" value="ECO:0007669"/>
    <property type="project" value="TreeGrafter"/>
</dbReference>
<evidence type="ECO:0000313" key="2">
    <source>
        <dbReference type="EMBL" id="UWZ52089.1"/>
    </source>
</evidence>
<proteinExistence type="predicted"/>
<dbReference type="InterPro" id="IPR023213">
    <property type="entry name" value="CAT-like_dom_sf"/>
</dbReference>
<dbReference type="Gene3D" id="3.30.559.30">
    <property type="entry name" value="Nonribosomal peptide synthetase, condensation domain"/>
    <property type="match status" value="1"/>
</dbReference>
<dbReference type="GO" id="GO:0047527">
    <property type="term" value="F:2,3-dihydroxybenzoate-serine ligase activity"/>
    <property type="evidence" value="ECO:0007669"/>
    <property type="project" value="TreeGrafter"/>
</dbReference>
<dbReference type="KEGG" id="daur:Daura_36115"/>
<dbReference type="GO" id="GO:0008610">
    <property type="term" value="P:lipid biosynthetic process"/>
    <property type="evidence" value="ECO:0007669"/>
    <property type="project" value="UniProtKB-ARBA"/>
</dbReference>
<dbReference type="AlphaFoldDB" id="A0A9Q9MDH0"/>
<dbReference type="RefSeq" id="WP_081970659.1">
    <property type="nucleotide sequence ID" value="NZ_CP073767.1"/>
</dbReference>
<sequence>MVVAPERMVVGFAGDGSGSGELSWGQLENWSAIVKQGTWLPLGGVRPLPAGTTLDDVADEVRYLMGRYQPMRTRLRSGPHGRPEQVVHATGELVVDVHDAGQDDPDAVAAAVHEQLRDTPMDFTTQWPVRYAVVRRGPVLTHVVLLVSHFVTDAAGAVTMMTEVAARATAPVTGLQPLAQAEWQCSPAGRRHNEHAQRHWERIVRQVEPVRFPPPPVRMSPRYWHGELTSAALPAAVEAISARAGVESATVLLTLYAAALRRVVGVDPVVIRPVTSNRFRPGLADVVCTLAQAGLFRLDVGDGPFDELLGRAGRAALTAYKYAYFHQAQMADLVERVGRERGAPIELGCYFNDRRGAGTADAPDGFRWVGRQDAPTFEPLFVHVDDATCDGAAAVRLTVYLDAAHVSPADGAAVLHAMRDIAVSAAQPQAAAAVP</sequence>
<reference evidence="2" key="1">
    <citation type="submission" date="2021-04" db="EMBL/GenBank/DDBJ databases">
        <title>Dactylosporangium aurantiacum NRRL B-8018 full assembly.</title>
        <authorList>
            <person name="Hartkoorn R.C."/>
            <person name="Beaudoing E."/>
            <person name="Hot D."/>
        </authorList>
    </citation>
    <scope>NUCLEOTIDE SEQUENCE</scope>
    <source>
        <strain evidence="2">NRRL B-8018</strain>
    </source>
</reference>
<protein>
    <recommendedName>
        <fullName evidence="1">Condensation domain-containing protein</fullName>
    </recommendedName>
</protein>
<dbReference type="PANTHER" id="PTHR45527:SF1">
    <property type="entry name" value="FATTY ACID SYNTHASE"/>
    <property type="match status" value="1"/>
</dbReference>
<dbReference type="Pfam" id="PF00668">
    <property type="entry name" value="Condensation"/>
    <property type="match status" value="1"/>
</dbReference>
<dbReference type="Gene3D" id="3.30.559.10">
    <property type="entry name" value="Chloramphenicol acetyltransferase-like domain"/>
    <property type="match status" value="1"/>
</dbReference>
<dbReference type="SUPFAM" id="SSF52777">
    <property type="entry name" value="CoA-dependent acyltransferases"/>
    <property type="match status" value="2"/>
</dbReference>
<gene>
    <name evidence="2" type="ORF">Daura_36115</name>
</gene>
<dbReference type="GO" id="GO:0043041">
    <property type="term" value="P:amino acid activation for nonribosomal peptide biosynthetic process"/>
    <property type="evidence" value="ECO:0007669"/>
    <property type="project" value="TreeGrafter"/>
</dbReference>
<name>A0A9Q9MDH0_9ACTN</name>
<dbReference type="PANTHER" id="PTHR45527">
    <property type="entry name" value="NONRIBOSOMAL PEPTIDE SYNTHETASE"/>
    <property type="match status" value="1"/>
</dbReference>
<dbReference type="GO" id="GO:0009366">
    <property type="term" value="C:enterobactin synthetase complex"/>
    <property type="evidence" value="ECO:0007669"/>
    <property type="project" value="TreeGrafter"/>
</dbReference>
<evidence type="ECO:0000313" key="3">
    <source>
        <dbReference type="Proteomes" id="UP001058003"/>
    </source>
</evidence>
<organism evidence="2 3">
    <name type="scientific">Dactylosporangium aurantiacum</name>
    <dbReference type="NCBI Taxonomy" id="35754"/>
    <lineage>
        <taxon>Bacteria</taxon>
        <taxon>Bacillati</taxon>
        <taxon>Actinomycetota</taxon>
        <taxon>Actinomycetes</taxon>
        <taxon>Micromonosporales</taxon>
        <taxon>Micromonosporaceae</taxon>
        <taxon>Dactylosporangium</taxon>
    </lineage>
</organism>
<evidence type="ECO:0000259" key="1">
    <source>
        <dbReference type="Pfam" id="PF00668"/>
    </source>
</evidence>